<feature type="compositionally biased region" description="Acidic residues" evidence="2">
    <location>
        <begin position="467"/>
        <end position="486"/>
    </location>
</feature>
<gene>
    <name evidence="3" type="ORF">BCR41DRAFT_358471</name>
</gene>
<feature type="region of interest" description="Disordered" evidence="2">
    <location>
        <begin position="461"/>
        <end position="486"/>
    </location>
</feature>
<keyword evidence="1" id="KW-0175">Coiled coil</keyword>
<name>A0A1Y2GF88_9FUNG</name>
<evidence type="ECO:0000256" key="1">
    <source>
        <dbReference type="SAM" id="Coils"/>
    </source>
</evidence>
<dbReference type="OrthoDB" id="5976950at2759"/>
<sequence length="486" mass="54133">MEGHQVVGALGEEDGEESTILGNLQHQGMVQDSSDSFGLFSPSQPTQTGISQQFRTSTPWQTQTSASWQTRSSSPWQTQTNTLSTPSRAHERFQGGSGFGSDGVSISSSPLSRIRGSEHLSSSPSMTQSDILNVEKSRVLEQLRHMTAEVDQLESRLQAAKRRRARAAAAALQKQKDGQDSEIKEMRNILGSVHQISISKKSDGTKADGQPINTPLSGQTISGINIETIRKLQNFTNIAFTSIYNRKISESNEGLKDYRYYIAGVCLQLEFEIDFTVHEPNLNVTDLSIKLPHSIQTELRQFVLRAQSESLLLPFFRTLILYAQMDYDRQTLMNNLARRFPNLVKINQTISRLSKNLRSKSTTSDEPITHVSPAGSGVQTLVFSGPRKSSPELVLHWAIDVTDQGKVIPRVRLLPRMPKKWKQVDEKGTLDAIPMQFVRLMQLKGTEGAVAILLQCIYGPQNAKATEEDEEDEEEEGVEEESKDSS</sequence>
<dbReference type="GO" id="GO:0000775">
    <property type="term" value="C:chromosome, centromeric region"/>
    <property type="evidence" value="ECO:0007669"/>
    <property type="project" value="InterPro"/>
</dbReference>
<dbReference type="AlphaFoldDB" id="A0A1Y2GF88"/>
<dbReference type="PANTHER" id="PTHR28577:SF1">
    <property type="entry name" value="CENTROMERE PROTEIN P"/>
    <property type="match status" value="1"/>
</dbReference>
<accession>A0A1Y2GF88</accession>
<organism evidence="3 4">
    <name type="scientific">Lobosporangium transversale</name>
    <dbReference type="NCBI Taxonomy" id="64571"/>
    <lineage>
        <taxon>Eukaryota</taxon>
        <taxon>Fungi</taxon>
        <taxon>Fungi incertae sedis</taxon>
        <taxon>Mucoromycota</taxon>
        <taxon>Mortierellomycotina</taxon>
        <taxon>Mortierellomycetes</taxon>
        <taxon>Mortierellales</taxon>
        <taxon>Mortierellaceae</taxon>
        <taxon>Lobosporangium</taxon>
    </lineage>
</organism>
<dbReference type="STRING" id="64571.A0A1Y2GF88"/>
<comment type="caution">
    <text evidence="3">The sequence shown here is derived from an EMBL/GenBank/DDBJ whole genome shotgun (WGS) entry which is preliminary data.</text>
</comment>
<feature type="region of interest" description="Disordered" evidence="2">
    <location>
        <begin position="1"/>
        <end position="128"/>
    </location>
</feature>
<protein>
    <submittedName>
        <fullName evidence="3">Uncharacterized protein</fullName>
    </submittedName>
</protein>
<dbReference type="InParanoid" id="A0A1Y2GF88"/>
<reference evidence="3 4" key="1">
    <citation type="submission" date="2016-07" db="EMBL/GenBank/DDBJ databases">
        <title>Pervasive Adenine N6-methylation of Active Genes in Fungi.</title>
        <authorList>
            <consortium name="DOE Joint Genome Institute"/>
            <person name="Mondo S.J."/>
            <person name="Dannebaum R.O."/>
            <person name="Kuo R.C."/>
            <person name="Labutti K."/>
            <person name="Haridas S."/>
            <person name="Kuo A."/>
            <person name="Salamov A."/>
            <person name="Ahrendt S.R."/>
            <person name="Lipzen A."/>
            <person name="Sullivan W."/>
            <person name="Andreopoulos W.B."/>
            <person name="Clum A."/>
            <person name="Lindquist E."/>
            <person name="Daum C."/>
            <person name="Ramamoorthy G.K."/>
            <person name="Gryganskyi A."/>
            <person name="Culley D."/>
            <person name="Magnuson J.K."/>
            <person name="James T.Y."/>
            <person name="O'Malley M.A."/>
            <person name="Stajich J.E."/>
            <person name="Spatafora J.W."/>
            <person name="Visel A."/>
            <person name="Grigoriev I.V."/>
        </authorList>
    </citation>
    <scope>NUCLEOTIDE SEQUENCE [LARGE SCALE GENOMIC DNA]</scope>
    <source>
        <strain evidence="3 4">NRRL 3116</strain>
    </source>
</reference>
<evidence type="ECO:0000313" key="4">
    <source>
        <dbReference type="Proteomes" id="UP000193648"/>
    </source>
</evidence>
<dbReference type="GO" id="GO:0005634">
    <property type="term" value="C:nucleus"/>
    <property type="evidence" value="ECO:0007669"/>
    <property type="project" value="TreeGrafter"/>
</dbReference>
<dbReference type="Pfam" id="PF13096">
    <property type="entry name" value="CENP-P"/>
    <property type="match status" value="2"/>
</dbReference>
<keyword evidence="4" id="KW-1185">Reference proteome</keyword>
<feature type="compositionally biased region" description="Polar residues" evidence="2">
    <location>
        <begin position="119"/>
        <end position="128"/>
    </location>
</feature>
<dbReference type="PANTHER" id="PTHR28577">
    <property type="entry name" value="CENTROMERE PROTEIN P"/>
    <property type="match status" value="1"/>
</dbReference>
<dbReference type="RefSeq" id="XP_021878765.1">
    <property type="nucleotide sequence ID" value="XM_022025052.1"/>
</dbReference>
<dbReference type="GeneID" id="33566896"/>
<dbReference type="GO" id="GO:0034080">
    <property type="term" value="P:CENP-A containing chromatin assembly"/>
    <property type="evidence" value="ECO:0007669"/>
    <property type="project" value="InterPro"/>
</dbReference>
<proteinExistence type="predicted"/>
<dbReference type="Proteomes" id="UP000193648">
    <property type="component" value="Unassembled WGS sequence"/>
</dbReference>
<dbReference type="EMBL" id="MCFF01000034">
    <property type="protein sequence ID" value="ORZ09312.1"/>
    <property type="molecule type" value="Genomic_DNA"/>
</dbReference>
<dbReference type="InterPro" id="IPR027801">
    <property type="entry name" value="CENP-P"/>
</dbReference>
<feature type="compositionally biased region" description="Polar residues" evidence="2">
    <location>
        <begin position="20"/>
        <end position="87"/>
    </location>
</feature>
<feature type="coiled-coil region" evidence="1">
    <location>
        <begin position="136"/>
        <end position="189"/>
    </location>
</feature>
<evidence type="ECO:0000313" key="3">
    <source>
        <dbReference type="EMBL" id="ORZ09312.1"/>
    </source>
</evidence>
<evidence type="ECO:0000256" key="2">
    <source>
        <dbReference type="SAM" id="MobiDB-lite"/>
    </source>
</evidence>